<dbReference type="PANTHER" id="PTHR43806">
    <property type="entry name" value="PEPTIDASE S8"/>
    <property type="match status" value="1"/>
</dbReference>
<feature type="compositionally biased region" description="Gly residues" evidence="8">
    <location>
        <begin position="48"/>
        <end position="72"/>
    </location>
</feature>
<feature type="active site" description="Charge relay system" evidence="5 6">
    <location>
        <position position="470"/>
    </location>
</feature>
<dbReference type="InterPro" id="IPR015500">
    <property type="entry name" value="Peptidase_S8_subtilisin-rel"/>
</dbReference>
<dbReference type="SUPFAM" id="SSF52743">
    <property type="entry name" value="Subtilisin-like"/>
    <property type="match status" value="1"/>
</dbReference>
<reference evidence="10 11" key="1">
    <citation type="journal article" date="2012" name="J. Bacteriol.">
        <title>Draft genome of Streptomyces tsukubaensis NRRL 18488, the producer of the clinically important immunosuppressant tacrolimus (FK506).</title>
        <authorList>
            <person name="Barreiro C."/>
            <person name="Prieto C."/>
            <person name="Sola-Landa A."/>
            <person name="Solera E."/>
            <person name="Martinez-Castro M."/>
            <person name="Perez-Redondo R."/>
            <person name="Garcia-Estrada C."/>
            <person name="Aparicio J.F."/>
            <person name="Fernandez-Martinez L.T."/>
            <person name="Santos-Aberturas J."/>
            <person name="Salehi-Najafabadi Z."/>
            <person name="Rodriguez-Garcia A."/>
            <person name="Tauch A."/>
            <person name="Martin J.F."/>
        </authorList>
    </citation>
    <scope>NUCLEOTIDE SEQUENCE [LARGE SCALE GENOMIC DNA]</scope>
    <source>
        <strain evidence="11">DSM 42081 / NBRC 108919 / NRRL 18488 / 9993</strain>
    </source>
</reference>
<gene>
    <name evidence="10" type="ORF">STSU_012350</name>
</gene>
<proteinExistence type="inferred from homology"/>
<dbReference type="InterPro" id="IPR036852">
    <property type="entry name" value="Peptidase_S8/S53_dom_sf"/>
</dbReference>
<dbReference type="EMBL" id="CP029159">
    <property type="protein sequence ID" value="QKM67846.1"/>
    <property type="molecule type" value="Genomic_DNA"/>
</dbReference>
<feature type="region of interest" description="Disordered" evidence="8">
    <location>
        <begin position="46"/>
        <end position="75"/>
    </location>
</feature>
<keyword evidence="11" id="KW-1185">Reference proteome</keyword>
<evidence type="ECO:0000256" key="7">
    <source>
        <dbReference type="RuleBase" id="RU003355"/>
    </source>
</evidence>
<evidence type="ECO:0000256" key="4">
    <source>
        <dbReference type="ARBA" id="ARBA00022825"/>
    </source>
</evidence>
<feature type="active site" description="Charge relay system" evidence="5 6">
    <location>
        <position position="264"/>
    </location>
</feature>
<evidence type="ECO:0000313" key="10">
    <source>
        <dbReference type="EMBL" id="QKM67846.1"/>
    </source>
</evidence>
<dbReference type="InterPro" id="IPR000209">
    <property type="entry name" value="Peptidase_S8/S53_dom"/>
</dbReference>
<sequence>MSFIAGDDVRTQRQRRRFFGTTVALATGVALTLGAAGPVPAVTPSAGAGTGTGSGAGFGTGTGSESGSGSGAGARTVTLLTGDRVRIDTAGRVIGVDRPEGRKHIPVRITRHANRTHVVPLDAERLIAAGKLDRNLFDITALSRPEARTAYADGLKVIVTYAGPSAAAAKAGVRGSEGTAVRRSLPTLNAEALTASPDEPTALWDALTASGSTASRTTAVAGIGKVWLDGVVKAALDRTTKQIGAPTAWNRGLDGTGVTIAVLDTGVDDTHPDLAGKVRAAANFSNSPGLPDRVGHGTHVAATAAGTGAKSGGTHKGVAPGATLLNGKVLNDWGIGSESTIMAGIEWAAAQGADIVNLSVGGPDRIGTGPSEAQINRLSEQKGILFAVAAGNAGPGDGTIDSPGSAEAALTAGAVDGNDVIADFSGRGPKFGDSGIKPDVTAPGVAVVAAAADGTGPQNPPGYYAMSGTSMATPHAAGAAALLKQQHPDWTGSRLKAALMGSAKPGAYSPHVQGAGRIAVDRAVEQGLFAEPGSLSLGSQAWPHEDDTPVTKRLTYHNTGPEDVTLNLAVTGATGPGGQPAPDGFFTLGASSVTVPGRGTATVDVTADTRIAAGGNGGYAATVTATNGGLSVRTPVAVDREDEAYSVTIRNLDRSGKPDPYALVSVAALTGAAQGRTFEGDWSSGTATLRLPKGRYFVDHVTQVDGDLRKGSDQVLYPNLDIAGDTTVVLDARTAKPSRITVPDPESKPVSTVSYWGLETQGYSGGFIADPPGQLRTAHAGPPAPAGDKAWQGWIGMWQGGAADRNTVHYAQSSRFSALTKDYRASDFAKLSVGLGSAVKGRTGRVAVIGVLPTGEGIGVWVERPAPSRHEAAVAGNTGTAWNLNYDQLEKPGDAAGDVYFYSADRVYTAGKSYRVDINTAVHGPRVAGRFIGVFRDGDSVIGQLPFFSDGSGHIGDSRYSTARTTLRKGGKLIDEKADDLVSDEPLTLPGTPGKYTLTTTVTRPVSVSAVGTRIEGTWTFATARAPEPVRLPLSTIRFSPAVALDSTAPAGRTQTFPVAVEGAAAGTNLRSLAVHVSYDSGKTWRQVPVKKGTVTLKNPGKGKGLALRGQALDKQGNRSVVTVHQAYLGR</sequence>
<dbReference type="GO" id="GO:0004252">
    <property type="term" value="F:serine-type endopeptidase activity"/>
    <property type="evidence" value="ECO:0007669"/>
    <property type="project" value="UniProtKB-UniRule"/>
</dbReference>
<dbReference type="InterPro" id="IPR017297">
    <property type="entry name" value="Peptidase_S8A_DPH-A"/>
</dbReference>
<evidence type="ECO:0000256" key="8">
    <source>
        <dbReference type="SAM" id="MobiDB-lite"/>
    </source>
</evidence>
<evidence type="ECO:0000256" key="1">
    <source>
        <dbReference type="ARBA" id="ARBA00011073"/>
    </source>
</evidence>
<dbReference type="Pfam" id="PF00082">
    <property type="entry name" value="Peptidase_S8"/>
    <property type="match status" value="1"/>
</dbReference>
<dbReference type="PROSITE" id="PS00136">
    <property type="entry name" value="SUBTILASE_ASP"/>
    <property type="match status" value="1"/>
</dbReference>
<dbReference type="PIRSF" id="PIRSF037854">
    <property type="entry name" value="Dihydropyridine_esterase"/>
    <property type="match status" value="1"/>
</dbReference>
<accession>A0A7G3UBY2</accession>
<organism evidence="10 11">
    <name type="scientific">Streptomyces tsukubensis (strain DSM 42081 / NBRC 108919 / NRRL 18488 / 9993)</name>
    <dbReference type="NCBI Taxonomy" id="1114943"/>
    <lineage>
        <taxon>Bacteria</taxon>
        <taxon>Bacillati</taxon>
        <taxon>Actinomycetota</taxon>
        <taxon>Actinomycetes</taxon>
        <taxon>Kitasatosporales</taxon>
        <taxon>Streptomycetaceae</taxon>
        <taxon>Streptomyces</taxon>
    </lineage>
</organism>
<evidence type="ECO:0000259" key="9">
    <source>
        <dbReference type="Pfam" id="PF00082"/>
    </source>
</evidence>
<feature type="domain" description="Peptidase S8/S53" evidence="9">
    <location>
        <begin position="255"/>
        <end position="516"/>
    </location>
</feature>
<dbReference type="InterPro" id="IPR050131">
    <property type="entry name" value="Peptidase_S8_subtilisin-like"/>
</dbReference>
<dbReference type="GO" id="GO:0006508">
    <property type="term" value="P:proteolysis"/>
    <property type="evidence" value="ECO:0007669"/>
    <property type="project" value="UniProtKB-KW"/>
</dbReference>
<keyword evidence="3 6" id="KW-0378">Hydrolase</keyword>
<dbReference type="InterPro" id="IPR023828">
    <property type="entry name" value="Peptidase_S8_Ser-AS"/>
</dbReference>
<dbReference type="Proteomes" id="UP000005940">
    <property type="component" value="Chromosome"/>
</dbReference>
<feature type="active site" description="Charge relay system" evidence="5 6">
    <location>
        <position position="296"/>
    </location>
</feature>
<evidence type="ECO:0000256" key="5">
    <source>
        <dbReference type="PIRSR" id="PIRSR615500-1"/>
    </source>
</evidence>
<evidence type="ECO:0000256" key="6">
    <source>
        <dbReference type="PROSITE-ProRule" id="PRU01240"/>
    </source>
</evidence>
<dbReference type="InterPro" id="IPR023827">
    <property type="entry name" value="Peptidase_S8_Asp-AS"/>
</dbReference>
<evidence type="ECO:0000313" key="11">
    <source>
        <dbReference type="Proteomes" id="UP000005940"/>
    </source>
</evidence>
<dbReference type="PANTHER" id="PTHR43806:SF11">
    <property type="entry name" value="CEREVISIN-RELATED"/>
    <property type="match status" value="1"/>
</dbReference>
<evidence type="ECO:0000256" key="2">
    <source>
        <dbReference type="ARBA" id="ARBA00022670"/>
    </source>
</evidence>
<dbReference type="AlphaFoldDB" id="A0A7G3UBY2"/>
<dbReference type="PROSITE" id="PS00138">
    <property type="entry name" value="SUBTILASE_SER"/>
    <property type="match status" value="1"/>
</dbReference>
<name>A0A7G3UBY2_STRT9</name>
<evidence type="ECO:0000256" key="3">
    <source>
        <dbReference type="ARBA" id="ARBA00022801"/>
    </source>
</evidence>
<dbReference type="PROSITE" id="PS51892">
    <property type="entry name" value="SUBTILASE"/>
    <property type="match status" value="1"/>
</dbReference>
<protein>
    <submittedName>
        <fullName evidence="10">Peptidase S8</fullName>
    </submittedName>
</protein>
<comment type="similarity">
    <text evidence="1 6 7">Belongs to the peptidase S8 family.</text>
</comment>
<keyword evidence="4 6" id="KW-0720">Serine protease</keyword>
<keyword evidence="2 6" id="KW-0645">Protease</keyword>
<dbReference type="PRINTS" id="PR00723">
    <property type="entry name" value="SUBTILISIN"/>
</dbReference>
<dbReference type="Gene3D" id="3.40.50.200">
    <property type="entry name" value="Peptidase S8/S53 domain"/>
    <property type="match status" value="1"/>
</dbReference>